<comment type="caution">
    <text evidence="2">The sequence shown here is derived from an EMBL/GenBank/DDBJ whole genome shotgun (WGS) entry which is preliminary data.</text>
</comment>
<gene>
    <name evidence="2" type="ORF">UT18_C0006G0020</name>
</gene>
<name>A0A0G0LV66_UNCC2</name>
<feature type="transmembrane region" description="Helical" evidence="1">
    <location>
        <begin position="23"/>
        <end position="49"/>
    </location>
</feature>
<evidence type="ECO:0000313" key="2">
    <source>
        <dbReference type="EMBL" id="KKQ94922.1"/>
    </source>
</evidence>
<dbReference type="Proteomes" id="UP000034207">
    <property type="component" value="Unassembled WGS sequence"/>
</dbReference>
<evidence type="ECO:0000313" key="3">
    <source>
        <dbReference type="Proteomes" id="UP000034207"/>
    </source>
</evidence>
<keyword evidence="1" id="KW-0812">Transmembrane</keyword>
<sequence>MNLNIIKNYNDLAVNTYHVNPKVFIFLMILSVPFYYWGWLAIGTEIVRFKKRYYVEKKGKISDIFFEKKFSRALVINRIAWAAPYIYVILFGSNIPLWFWFLFFGWIIFGSYLFSLRLKKMIVK</sequence>
<keyword evidence="1" id="KW-1133">Transmembrane helix</keyword>
<protein>
    <submittedName>
        <fullName evidence="2">Uncharacterized protein</fullName>
    </submittedName>
</protein>
<proteinExistence type="predicted"/>
<dbReference type="EMBL" id="LBVV01000006">
    <property type="protein sequence ID" value="KKQ94922.1"/>
    <property type="molecule type" value="Genomic_DNA"/>
</dbReference>
<feature type="transmembrane region" description="Helical" evidence="1">
    <location>
        <begin position="70"/>
        <end position="91"/>
    </location>
</feature>
<dbReference type="AlphaFoldDB" id="A0A0G0LV66"/>
<accession>A0A0G0LV66</accession>
<keyword evidence="1" id="KW-0472">Membrane</keyword>
<evidence type="ECO:0000256" key="1">
    <source>
        <dbReference type="SAM" id="Phobius"/>
    </source>
</evidence>
<reference evidence="2 3" key="1">
    <citation type="journal article" date="2015" name="Nature">
        <title>rRNA introns, odd ribosomes, and small enigmatic genomes across a large radiation of phyla.</title>
        <authorList>
            <person name="Brown C.T."/>
            <person name="Hug L.A."/>
            <person name="Thomas B.C."/>
            <person name="Sharon I."/>
            <person name="Castelle C.J."/>
            <person name="Singh A."/>
            <person name="Wilkins M.J."/>
            <person name="Williams K.H."/>
            <person name="Banfield J.F."/>
        </authorList>
    </citation>
    <scope>NUCLEOTIDE SEQUENCE [LARGE SCALE GENOMIC DNA]</scope>
</reference>
<organism evidence="2 3">
    <name type="scientific">candidate division CPR2 bacterium GW2011_GWC2_39_10</name>
    <dbReference type="NCBI Taxonomy" id="1618345"/>
    <lineage>
        <taxon>Bacteria</taxon>
        <taxon>Bacteria division CPR2</taxon>
    </lineage>
</organism>
<dbReference type="STRING" id="1618345.UT18_C0006G0020"/>
<feature type="transmembrane region" description="Helical" evidence="1">
    <location>
        <begin position="97"/>
        <end position="116"/>
    </location>
</feature>